<evidence type="ECO:0000313" key="8">
    <source>
        <dbReference type="EMBL" id="KNZ56613.1"/>
    </source>
</evidence>
<evidence type="ECO:0000256" key="1">
    <source>
        <dbReference type="ARBA" id="ARBA00009991"/>
    </source>
</evidence>
<reference evidence="8 9" key="1">
    <citation type="submission" date="2015-08" db="EMBL/GenBank/DDBJ databases">
        <title>Next Generation Sequencing and Analysis of the Genome of Puccinia sorghi L Schw, the Causal Agent of Maize Common Rust.</title>
        <authorList>
            <person name="Rochi L."/>
            <person name="Burguener G."/>
            <person name="Darino M."/>
            <person name="Turjanski A."/>
            <person name="Kreff E."/>
            <person name="Dieguez M.J."/>
            <person name="Sacco F."/>
        </authorList>
    </citation>
    <scope>NUCLEOTIDE SEQUENCE [LARGE SCALE GENOMIC DNA]</scope>
    <source>
        <strain evidence="8 9">RO10H11247</strain>
    </source>
</reference>
<feature type="domain" description="N-end rule aminoacyl transferase C-terminal" evidence="7">
    <location>
        <begin position="169"/>
        <end position="280"/>
    </location>
</feature>
<dbReference type="Pfam" id="PF04377">
    <property type="entry name" value="ATE_C"/>
    <property type="match status" value="1"/>
</dbReference>
<dbReference type="InterPro" id="IPR007472">
    <property type="entry name" value="N-end_Aminoacyl_Trfase_C"/>
</dbReference>
<sequence>MSDQLHQRQEEEYFSIIEPLGDSASVCGYCHSGSDSSHAYGLWAHNLSPKVMSHPCNRHVYQLLMDRGWRRSGSYLYLPDRRSSCCPPYTIRCSASDFQPSRSQRQAAYRWRKFILNPQEKNLNHHKTPSKFDLCQLFDFSDLPHQDPISNTTRHSFKIRLEPAEFTQEKFELYKKYQTEVHGDRAEEVTSKSFERFLCTNPFRSDDSVAKHACWLVDDKMIAFSVVDILPRGISSVYLVWDTNYAKHGLGRLASLREIAWIQEWKDTLQFSHQFNWYYLDDAGLEAARELYSKP</sequence>
<dbReference type="PANTHER" id="PTHR21367:SF1">
    <property type="entry name" value="ARGINYL-TRNA--PROTEIN TRANSFERASE 1"/>
    <property type="match status" value="1"/>
</dbReference>
<proteinExistence type="inferred from homology"/>
<evidence type="ECO:0000313" key="9">
    <source>
        <dbReference type="Proteomes" id="UP000037035"/>
    </source>
</evidence>
<dbReference type="InterPro" id="IPR007471">
    <property type="entry name" value="N-end_Aminoacyl_Trfase_N"/>
</dbReference>
<comment type="caution">
    <text evidence="8">The sequence shown here is derived from an EMBL/GenBank/DDBJ whole genome shotgun (WGS) entry which is preliminary data.</text>
</comment>
<dbReference type="InterPro" id="IPR017137">
    <property type="entry name" value="Arg-tRNA-P_Trfase_1_euk"/>
</dbReference>
<keyword evidence="4" id="KW-0833">Ubl conjugation pathway</keyword>
<dbReference type="VEuPathDB" id="FungiDB:VP01_2365g6"/>
<evidence type="ECO:0000256" key="3">
    <source>
        <dbReference type="ARBA" id="ARBA00022679"/>
    </source>
</evidence>
<evidence type="ECO:0000256" key="5">
    <source>
        <dbReference type="ARBA" id="ARBA00023315"/>
    </source>
</evidence>
<dbReference type="PANTHER" id="PTHR21367">
    <property type="entry name" value="ARGININE-TRNA-PROTEIN TRANSFERASE 1"/>
    <property type="match status" value="1"/>
</dbReference>
<dbReference type="AlphaFoldDB" id="A0A0L6V766"/>
<dbReference type="EC" id="2.3.2.8" evidence="2"/>
<comment type="similarity">
    <text evidence="1">Belongs to the R-transferase family.</text>
</comment>
<dbReference type="GO" id="GO:0004057">
    <property type="term" value="F:arginyl-tRNA--protein transferase activity"/>
    <property type="evidence" value="ECO:0007669"/>
    <property type="project" value="UniProtKB-EC"/>
</dbReference>
<evidence type="ECO:0000256" key="4">
    <source>
        <dbReference type="ARBA" id="ARBA00022786"/>
    </source>
</evidence>
<accession>A0A0L6V766</accession>
<dbReference type="OrthoDB" id="74183at2759"/>
<dbReference type="Pfam" id="PF04376">
    <property type="entry name" value="ATE_N"/>
    <property type="match status" value="1"/>
</dbReference>
<organism evidence="8 9">
    <name type="scientific">Puccinia sorghi</name>
    <dbReference type="NCBI Taxonomy" id="27349"/>
    <lineage>
        <taxon>Eukaryota</taxon>
        <taxon>Fungi</taxon>
        <taxon>Dikarya</taxon>
        <taxon>Basidiomycota</taxon>
        <taxon>Pucciniomycotina</taxon>
        <taxon>Pucciniomycetes</taxon>
        <taxon>Pucciniales</taxon>
        <taxon>Pucciniaceae</taxon>
        <taxon>Puccinia</taxon>
    </lineage>
</organism>
<keyword evidence="5" id="KW-0012">Acyltransferase</keyword>
<gene>
    <name evidence="8" type="ORF">VP01_2365g6</name>
</gene>
<dbReference type="STRING" id="27349.A0A0L6V766"/>
<name>A0A0L6V766_9BASI</name>
<evidence type="ECO:0000259" key="6">
    <source>
        <dbReference type="Pfam" id="PF04376"/>
    </source>
</evidence>
<keyword evidence="3 8" id="KW-0808">Transferase</keyword>
<protein>
    <recommendedName>
        <fullName evidence="2">arginyltransferase</fullName>
        <ecNumber evidence="2">2.3.2.8</ecNumber>
    </recommendedName>
</protein>
<dbReference type="GO" id="GO:0005737">
    <property type="term" value="C:cytoplasm"/>
    <property type="evidence" value="ECO:0007669"/>
    <property type="project" value="TreeGrafter"/>
</dbReference>
<evidence type="ECO:0000256" key="2">
    <source>
        <dbReference type="ARBA" id="ARBA00012025"/>
    </source>
</evidence>
<keyword evidence="9" id="KW-1185">Reference proteome</keyword>
<dbReference type="PIRSF" id="PIRSF037207">
    <property type="entry name" value="ATE1_euk"/>
    <property type="match status" value="1"/>
</dbReference>
<feature type="domain" description="N-end aminoacyl transferase N-terminal" evidence="6">
    <location>
        <begin position="26"/>
        <end position="106"/>
    </location>
</feature>
<dbReference type="Proteomes" id="UP000037035">
    <property type="component" value="Unassembled WGS sequence"/>
</dbReference>
<dbReference type="EMBL" id="LAVV01007242">
    <property type="protein sequence ID" value="KNZ56613.1"/>
    <property type="molecule type" value="Genomic_DNA"/>
</dbReference>
<dbReference type="InterPro" id="IPR030700">
    <property type="entry name" value="N-end_Aminoacyl_Trfase"/>
</dbReference>
<evidence type="ECO:0000259" key="7">
    <source>
        <dbReference type="Pfam" id="PF04377"/>
    </source>
</evidence>